<dbReference type="Gene3D" id="1.10.510.10">
    <property type="entry name" value="Transferase(Phosphotransferase) domain 1"/>
    <property type="match status" value="1"/>
</dbReference>
<dbReference type="Pfam" id="PF00069">
    <property type="entry name" value="Pkinase"/>
    <property type="match status" value="1"/>
</dbReference>
<dbReference type="EC" id="2.7.11.1" evidence="1"/>
<reference evidence="14 15" key="1">
    <citation type="submission" date="2019-02" db="EMBL/GenBank/DDBJ databases">
        <title>Planctomycetal bacteria perform biofilm scaping via a novel small molecule.</title>
        <authorList>
            <person name="Jeske O."/>
            <person name="Boedeker C."/>
            <person name="Wiegand S."/>
            <person name="Breitling P."/>
            <person name="Kallscheuer N."/>
            <person name="Jogler M."/>
            <person name="Rohde M."/>
            <person name="Petersen J."/>
            <person name="Medema M.H."/>
            <person name="Surup F."/>
            <person name="Jogler C."/>
        </authorList>
    </citation>
    <scope>NUCLEOTIDE SEQUENCE [LARGE SCALE GENOMIC DNA]</scope>
    <source>
        <strain evidence="14 15">Mal15</strain>
    </source>
</reference>
<feature type="domain" description="Protein kinase" evidence="13">
    <location>
        <begin position="112"/>
        <end position="379"/>
    </location>
</feature>
<protein>
    <recommendedName>
        <fullName evidence="1">non-specific serine/threonine protein kinase</fullName>
        <ecNumber evidence="1">2.7.11.1</ecNumber>
    </recommendedName>
</protein>
<dbReference type="PROSITE" id="PS50011">
    <property type="entry name" value="PROTEIN_KINASE_DOM"/>
    <property type="match status" value="1"/>
</dbReference>
<dbReference type="PROSITE" id="PS50082">
    <property type="entry name" value="WD_REPEATS_2"/>
    <property type="match status" value="2"/>
</dbReference>
<dbReference type="InterPro" id="IPR017441">
    <property type="entry name" value="Protein_kinase_ATP_BS"/>
</dbReference>
<evidence type="ECO:0000313" key="15">
    <source>
        <dbReference type="Proteomes" id="UP000321353"/>
    </source>
</evidence>
<dbReference type="InterPro" id="IPR036322">
    <property type="entry name" value="WD40_repeat_dom_sf"/>
</dbReference>
<dbReference type="CDD" id="cd14014">
    <property type="entry name" value="STKc_PknB_like"/>
    <property type="match status" value="1"/>
</dbReference>
<dbReference type="FunFam" id="1.10.510.10:FF:000021">
    <property type="entry name" value="Serine/threonine protein kinase"/>
    <property type="match status" value="1"/>
</dbReference>
<dbReference type="InterPro" id="IPR011009">
    <property type="entry name" value="Kinase-like_dom_sf"/>
</dbReference>
<evidence type="ECO:0000256" key="6">
    <source>
        <dbReference type="ARBA" id="ARBA00022741"/>
    </source>
</evidence>
<name>A0A5B9MRP8_9BACT</name>
<dbReference type="RefSeq" id="WP_147870745.1">
    <property type="nucleotide sequence ID" value="NZ_CP036264.1"/>
</dbReference>
<evidence type="ECO:0000256" key="5">
    <source>
        <dbReference type="ARBA" id="ARBA00022737"/>
    </source>
</evidence>
<feature type="binding site" evidence="10">
    <location>
        <position position="141"/>
    </location>
    <ligand>
        <name>ATP</name>
        <dbReference type="ChEBI" id="CHEBI:30616"/>
    </ligand>
</feature>
<dbReference type="Gene3D" id="3.30.200.20">
    <property type="entry name" value="Phosphorylase Kinase, domain 1"/>
    <property type="match status" value="1"/>
</dbReference>
<dbReference type="PROSITE" id="PS00108">
    <property type="entry name" value="PROTEIN_KINASE_ST"/>
    <property type="match status" value="1"/>
</dbReference>
<keyword evidence="4 14" id="KW-0808">Transferase</keyword>
<dbReference type="SUPFAM" id="SSF50978">
    <property type="entry name" value="WD40 repeat-like"/>
    <property type="match status" value="2"/>
</dbReference>
<gene>
    <name evidence="14" type="primary">prkC_31</name>
    <name evidence="14" type="ORF">Mal15_57860</name>
</gene>
<evidence type="ECO:0000256" key="12">
    <source>
        <dbReference type="SAM" id="Phobius"/>
    </source>
</evidence>
<evidence type="ECO:0000259" key="13">
    <source>
        <dbReference type="PROSITE" id="PS50011"/>
    </source>
</evidence>
<evidence type="ECO:0000256" key="11">
    <source>
        <dbReference type="SAM" id="MobiDB-lite"/>
    </source>
</evidence>
<dbReference type="InterPro" id="IPR001680">
    <property type="entry name" value="WD40_rpt"/>
</dbReference>
<sequence length="1301" mass="144038">MNTDNPDPQGGSAEDSREKWITIDRLCDAYEASLQEGEVERAPFLAGVPKDWRAQLTQELDAIDAAYRDAEETCDQTVKVPANELNSRRLPTSSRLAELATLDRDKVWLGRFEIRKRLGTGATGSVWCARDARLARWVALKVPHASRVTSETSAARFQTEARAAAAITHPNVVQVHEVLIEDGLPILIQQWIDGPSLAKYLKDHGPLDFDQAADWMAQIADAVACAHEQGIVHRDLKPANVMLNQNRPMVLDFGLASYPQASSGLTTEGTVLGTPAYMSPEQAEGAENANRPATDIYALGTLLYEMLVGTPPFVGKTREVLQATKTVIPTPPRSRRAAIPRDLETIALRCLAKSPASRYRSAAELRDDLQRFRRREPILARKVSWPENVWVWARLHPAYALLAAGIPIVLVLLLGMLVFQIRHNQMSDRAKWLVRRNQQSEAEREALLVHRHMVELSRASHELAEGDRTRGLELLRNIPESMRKWEWRLLDLISHSPSVLLSADVPGVASTSPVNALAFSRQHRRMFAACSDGTILQWRLPTDREFFNADKEKRRGVGRAEVLVQASAAVHAMVVSPDQKWLCWIDRESDVTVWNLEENERDQQISLPKLRRGHALAFSPDSTQLVIGGGSAANGERDTDEHSWLARLQLGESGIFESTYERRWGDRPAVTSVRFIDETRFVLTRGRFEDSMGTMGLVELWQCSPESLRAERVIWRGLGMRGLDFHAPSQRIAWCDDIGMAYVKDLRLPIGHPPYQFQASHRPASQVRFSPRGNELVVTGRDGNVSRWSLIESPDAPQPAADAAESSPDPTKVAADATKVAADGTKATEQATEQAAEQAAAGTESAVEPSLPLAIRHVRDYRGHENRVGDCLYLAPCRNLPGKPRPGQPKLRFCEPFLVTASDDGKVLWWSNEGHDAIAALNVSERLLVDATWMSPRQIAVATSGGRRQRNLFYKTHSLAKHELDVEMRRLRLGRGIGKAPNHRQQPPSVTQPPRVAMFSRNSFFVFEAGMVEVVASRSIGTEKRSVLTAVTLVDSRHLIACMVQDAALPPDETRGEADGDAIIRQESLLLYDLHSDAPPTKLTLPRLGAISRLMMAPSGDRVFGCTRSGRVFYASLQRSDAGQWRWSGAPVEMWKAHSSAVNDLVWLGERNQLATVGDDGSCAIWNPPGIDAAGGPDDSVAHPIPQPLASQIDDPTPGSAGVQLAQRLLVSSNPVTRVTASITGDRIVTAGSDRVIRIWDTRSGLELIELQPRKERVVAVEFSPDDRFLMVAEANSRIEVIRLLESEPESESEPDDENAG</sequence>
<keyword evidence="2" id="KW-0723">Serine/threonine-protein kinase</keyword>
<dbReference type="EMBL" id="CP036264">
    <property type="protein sequence ID" value="QEG01708.1"/>
    <property type="molecule type" value="Genomic_DNA"/>
</dbReference>
<keyword evidence="7 14" id="KW-0418">Kinase</keyword>
<accession>A0A5B9MRP8</accession>
<dbReference type="SMART" id="SM00220">
    <property type="entry name" value="S_TKc"/>
    <property type="match status" value="1"/>
</dbReference>
<evidence type="ECO:0000313" key="14">
    <source>
        <dbReference type="EMBL" id="QEG01708.1"/>
    </source>
</evidence>
<dbReference type="Pfam" id="PF00400">
    <property type="entry name" value="WD40"/>
    <property type="match status" value="3"/>
</dbReference>
<keyword evidence="15" id="KW-1185">Reference proteome</keyword>
<evidence type="ECO:0000256" key="7">
    <source>
        <dbReference type="ARBA" id="ARBA00022777"/>
    </source>
</evidence>
<evidence type="ECO:0000256" key="9">
    <source>
        <dbReference type="PROSITE-ProRule" id="PRU00221"/>
    </source>
</evidence>
<dbReference type="PROSITE" id="PS00107">
    <property type="entry name" value="PROTEIN_KINASE_ATP"/>
    <property type="match status" value="1"/>
</dbReference>
<dbReference type="Proteomes" id="UP000321353">
    <property type="component" value="Chromosome"/>
</dbReference>
<keyword evidence="12" id="KW-1133">Transmembrane helix</keyword>
<organism evidence="14 15">
    <name type="scientific">Stieleria maiorica</name>
    <dbReference type="NCBI Taxonomy" id="2795974"/>
    <lineage>
        <taxon>Bacteria</taxon>
        <taxon>Pseudomonadati</taxon>
        <taxon>Planctomycetota</taxon>
        <taxon>Planctomycetia</taxon>
        <taxon>Pirellulales</taxon>
        <taxon>Pirellulaceae</taxon>
        <taxon>Stieleria</taxon>
    </lineage>
</organism>
<evidence type="ECO:0000256" key="3">
    <source>
        <dbReference type="ARBA" id="ARBA00022574"/>
    </source>
</evidence>
<keyword evidence="6 10" id="KW-0547">Nucleotide-binding</keyword>
<dbReference type="InterPro" id="IPR019775">
    <property type="entry name" value="WD40_repeat_CS"/>
</dbReference>
<feature type="repeat" description="WD" evidence="9">
    <location>
        <begin position="1135"/>
        <end position="1167"/>
    </location>
</feature>
<keyword evidence="12" id="KW-0472">Membrane</keyword>
<dbReference type="PANTHER" id="PTHR43289:SF6">
    <property type="entry name" value="SERINE_THREONINE-PROTEIN KINASE NEKL-3"/>
    <property type="match status" value="1"/>
</dbReference>
<dbReference type="PROSITE" id="PS50294">
    <property type="entry name" value="WD_REPEATS_REGION"/>
    <property type="match status" value="1"/>
</dbReference>
<dbReference type="InterPro" id="IPR015943">
    <property type="entry name" value="WD40/YVTN_repeat-like_dom_sf"/>
</dbReference>
<keyword evidence="8 10" id="KW-0067">ATP-binding</keyword>
<dbReference type="GO" id="GO:0005524">
    <property type="term" value="F:ATP binding"/>
    <property type="evidence" value="ECO:0007669"/>
    <property type="project" value="UniProtKB-UniRule"/>
</dbReference>
<keyword evidence="3 9" id="KW-0853">WD repeat</keyword>
<dbReference type="PANTHER" id="PTHR43289">
    <property type="entry name" value="MITOGEN-ACTIVATED PROTEIN KINASE KINASE KINASE 20-RELATED"/>
    <property type="match status" value="1"/>
</dbReference>
<keyword evidence="12" id="KW-0812">Transmembrane</keyword>
<dbReference type="Gene3D" id="2.130.10.10">
    <property type="entry name" value="YVTN repeat-like/Quinoprotein amine dehydrogenase"/>
    <property type="match status" value="4"/>
</dbReference>
<evidence type="ECO:0000256" key="1">
    <source>
        <dbReference type="ARBA" id="ARBA00012513"/>
    </source>
</evidence>
<feature type="transmembrane region" description="Helical" evidence="12">
    <location>
        <begin position="398"/>
        <end position="419"/>
    </location>
</feature>
<evidence type="ECO:0000256" key="4">
    <source>
        <dbReference type="ARBA" id="ARBA00022679"/>
    </source>
</evidence>
<feature type="region of interest" description="Disordered" evidence="11">
    <location>
        <begin position="789"/>
        <end position="845"/>
    </location>
</feature>
<proteinExistence type="predicted"/>
<dbReference type="SMART" id="SM00320">
    <property type="entry name" value="WD40"/>
    <property type="match status" value="7"/>
</dbReference>
<dbReference type="InterPro" id="IPR000719">
    <property type="entry name" value="Prot_kinase_dom"/>
</dbReference>
<evidence type="ECO:0000256" key="8">
    <source>
        <dbReference type="ARBA" id="ARBA00022840"/>
    </source>
</evidence>
<dbReference type="PROSITE" id="PS00678">
    <property type="entry name" value="WD_REPEATS_1"/>
    <property type="match status" value="1"/>
</dbReference>
<evidence type="ECO:0000256" key="2">
    <source>
        <dbReference type="ARBA" id="ARBA00022527"/>
    </source>
</evidence>
<evidence type="ECO:0000256" key="10">
    <source>
        <dbReference type="PROSITE-ProRule" id="PRU10141"/>
    </source>
</evidence>
<keyword evidence="5" id="KW-0677">Repeat</keyword>
<feature type="repeat" description="WD" evidence="9">
    <location>
        <begin position="1209"/>
        <end position="1250"/>
    </location>
</feature>
<dbReference type="SUPFAM" id="SSF56112">
    <property type="entry name" value="Protein kinase-like (PK-like)"/>
    <property type="match status" value="1"/>
</dbReference>
<dbReference type="InterPro" id="IPR008271">
    <property type="entry name" value="Ser/Thr_kinase_AS"/>
</dbReference>
<dbReference type="KEGG" id="smam:Mal15_57860"/>
<feature type="compositionally biased region" description="Low complexity" evidence="11">
    <location>
        <begin position="792"/>
        <end position="845"/>
    </location>
</feature>
<dbReference type="GO" id="GO:0004674">
    <property type="term" value="F:protein serine/threonine kinase activity"/>
    <property type="evidence" value="ECO:0007669"/>
    <property type="project" value="UniProtKB-KW"/>
</dbReference>